<proteinExistence type="predicted"/>
<dbReference type="Proteomes" id="UP000041882">
    <property type="component" value="Unassembled WGS sequence"/>
</dbReference>
<dbReference type="RefSeq" id="WP_050116137.1">
    <property type="nucleotide sequence ID" value="NZ_CQAW01000021.1"/>
</dbReference>
<organism evidence="1 2">
    <name type="scientific">Yersinia thracica</name>
    <dbReference type="NCBI Taxonomy" id="2890319"/>
    <lineage>
        <taxon>Bacteria</taxon>
        <taxon>Pseudomonadati</taxon>
        <taxon>Pseudomonadota</taxon>
        <taxon>Gammaproteobacteria</taxon>
        <taxon>Enterobacterales</taxon>
        <taxon>Yersiniaceae</taxon>
        <taxon>Yersinia</taxon>
    </lineage>
</organism>
<evidence type="ECO:0008006" key="3">
    <source>
        <dbReference type="Google" id="ProtNLM"/>
    </source>
</evidence>
<evidence type="ECO:0000313" key="1">
    <source>
        <dbReference type="EMBL" id="CNI23228.1"/>
    </source>
</evidence>
<protein>
    <recommendedName>
        <fullName evidence="3">DUF3987 domain-containing protein</fullName>
    </recommendedName>
</protein>
<name>A0A0T9QQG2_9GAMM</name>
<sequence length="521" mass="59335">MNQLSPMPGSHHLVIPEPTIPLWAFTPVMQKAINYLQDGGKIPVELVVNVVLAAVSEACQSHIEIINPYTNMPEPCALYIVTLADSGTGKSTVYKQLRKPFDELKAELDEAFREQLLAYKRDYAVWETKLQALKSNLRTAVKKGLPTDEAETALAAHTSMEPAKPVVPTLVCNDPSDAALIELLNINSNITVNSDEGSSFFEYCVKHDSVLYNKTWDGGLYEHKRGNQASRSFKPTLTLSLMLQRSLFLNIMKKNQDKLVNSGLLARFLFMNIPAKNATNMGHRYHPNASARDETALPLLYAHIRKFQEKQKQQILSGNTDKKMLKLSPEASEYWNHKHAYWTSLPINDQRWKGVDYMLQKASTNTLRIAGLLHYFSNQETDIIPLDVIHKATAIMEWYLDHAASWFYQFTDEYKFYQDVEELRQWINNKFTANGWLPFKKNDIIKYGPNKFRRSDKLEPLMNYIIGQPGTGFFTTFRTSAHSAEYITWRMSNGFYAPLAAPPVQYLPQQAPKLINSSGIA</sequence>
<gene>
    <name evidence="1" type="ORF">ERS008472_03597</name>
</gene>
<dbReference type="InterPro" id="IPR025048">
    <property type="entry name" value="DUF3987"/>
</dbReference>
<dbReference type="AlphaFoldDB" id="A0A0T9QQG2"/>
<accession>A0A0T9QQG2</accession>
<keyword evidence="2" id="KW-1185">Reference proteome</keyword>
<reference evidence="2" key="1">
    <citation type="submission" date="2015-03" db="EMBL/GenBank/DDBJ databases">
        <authorList>
            <consortium name="Pathogen Informatics"/>
            <person name="Murphy D."/>
        </authorList>
    </citation>
    <scope>NUCLEOTIDE SEQUENCE [LARGE SCALE GENOMIC DNA]</scope>
    <source>
        <strain evidence="2">IP6945</strain>
    </source>
</reference>
<dbReference type="Pfam" id="PF13148">
    <property type="entry name" value="DUF3987"/>
    <property type="match status" value="1"/>
</dbReference>
<evidence type="ECO:0000313" key="2">
    <source>
        <dbReference type="Proteomes" id="UP000041882"/>
    </source>
</evidence>
<dbReference type="EMBL" id="CQAW01000021">
    <property type="protein sequence ID" value="CNI23228.1"/>
    <property type="molecule type" value="Genomic_DNA"/>
</dbReference>